<accession>A0ABQ8BGI8</accession>
<sequence length="384" mass="43419">MKTLDANFANELQSESILSEFVIELKSLYMASQKIQKVHPPFHFVLFPFMAQGYMIPMVDIARLLVQHGVTITIVTTPHKVERFNNVLNRAIEAGLPINVVHKKCQCLQYTKVPVRTDEKAGDWMDFLDEMVEADNTSYGAIINTFQELEPSYVKEHKEARDRKVWSIGPVSLCNKKASDKAERENKAVIDQEECLKWVDSKEEASVLYVCLGSICNLPLSQLKELGLGLEKSQRPFVWVIRGWEKKGQRERGLLIKGWARQVLILSHPSVEGFLTHCGWNSTLEGITSGVPLLTWPLFGDQFCNQKLVVEVLKVGVGAGIEEVMNWGEEENILVLLDNEGVRKAVEETVDEGGSSHSNITFLLQDISQLAQSKKWLRQSILLK</sequence>
<dbReference type="PANTHER" id="PTHR48047:SF229">
    <property type="entry name" value="UDP-GLYCOSYLTRANSFERASE 73C3-RELATED"/>
    <property type="match status" value="1"/>
</dbReference>
<evidence type="ECO:0000256" key="2">
    <source>
        <dbReference type="ARBA" id="ARBA00022676"/>
    </source>
</evidence>
<comment type="similarity">
    <text evidence="1 4">Belongs to the UDP-glycosyltransferase family.</text>
</comment>
<dbReference type="Proteomes" id="UP000824890">
    <property type="component" value="Unassembled WGS sequence"/>
</dbReference>
<comment type="caution">
    <text evidence="5">The sequence shown here is derived from an EMBL/GenBank/DDBJ whole genome shotgun (WGS) entry which is preliminary data.</text>
</comment>
<organism evidence="5 6">
    <name type="scientific">Brassica napus</name>
    <name type="common">Rape</name>
    <dbReference type="NCBI Taxonomy" id="3708"/>
    <lineage>
        <taxon>Eukaryota</taxon>
        <taxon>Viridiplantae</taxon>
        <taxon>Streptophyta</taxon>
        <taxon>Embryophyta</taxon>
        <taxon>Tracheophyta</taxon>
        <taxon>Spermatophyta</taxon>
        <taxon>Magnoliopsida</taxon>
        <taxon>eudicotyledons</taxon>
        <taxon>Gunneridae</taxon>
        <taxon>Pentapetalae</taxon>
        <taxon>rosids</taxon>
        <taxon>malvids</taxon>
        <taxon>Brassicales</taxon>
        <taxon>Brassicaceae</taxon>
        <taxon>Brassiceae</taxon>
        <taxon>Brassica</taxon>
    </lineage>
</organism>
<dbReference type="Gene3D" id="3.40.50.2000">
    <property type="entry name" value="Glycogen Phosphorylase B"/>
    <property type="match status" value="3"/>
</dbReference>
<dbReference type="PANTHER" id="PTHR48047">
    <property type="entry name" value="GLYCOSYLTRANSFERASE"/>
    <property type="match status" value="1"/>
</dbReference>
<evidence type="ECO:0000256" key="3">
    <source>
        <dbReference type="ARBA" id="ARBA00022679"/>
    </source>
</evidence>
<evidence type="ECO:0000313" key="5">
    <source>
        <dbReference type="EMBL" id="KAH0903939.1"/>
    </source>
</evidence>
<name>A0ABQ8BGI8_BRANA</name>
<evidence type="ECO:0000256" key="4">
    <source>
        <dbReference type="RuleBase" id="RU003718"/>
    </source>
</evidence>
<protein>
    <recommendedName>
        <fullName evidence="7">Glycosyltransferase</fullName>
    </recommendedName>
</protein>
<reference evidence="5 6" key="1">
    <citation type="submission" date="2021-05" db="EMBL/GenBank/DDBJ databases">
        <title>Genome Assembly of Synthetic Allotetraploid Brassica napus Reveals Homoeologous Exchanges between Subgenomes.</title>
        <authorList>
            <person name="Davis J.T."/>
        </authorList>
    </citation>
    <scope>NUCLEOTIDE SEQUENCE [LARGE SCALE GENOMIC DNA]</scope>
    <source>
        <strain evidence="6">cv. Da-Ae</strain>
        <tissue evidence="5">Seedling</tissue>
    </source>
</reference>
<evidence type="ECO:0000256" key="1">
    <source>
        <dbReference type="ARBA" id="ARBA00009995"/>
    </source>
</evidence>
<keyword evidence="6" id="KW-1185">Reference proteome</keyword>
<gene>
    <name evidence="5" type="ORF">HID58_043442</name>
</gene>
<dbReference type="CDD" id="cd03784">
    <property type="entry name" value="GT1_Gtf-like"/>
    <property type="match status" value="1"/>
</dbReference>
<keyword evidence="3 4" id="KW-0808">Transferase</keyword>
<dbReference type="PROSITE" id="PS00375">
    <property type="entry name" value="UDPGT"/>
    <property type="match status" value="1"/>
</dbReference>
<dbReference type="SUPFAM" id="SSF53756">
    <property type="entry name" value="UDP-Glycosyltransferase/glycogen phosphorylase"/>
    <property type="match status" value="1"/>
</dbReference>
<evidence type="ECO:0000313" key="6">
    <source>
        <dbReference type="Proteomes" id="UP000824890"/>
    </source>
</evidence>
<dbReference type="InterPro" id="IPR035595">
    <property type="entry name" value="UDP_glycos_trans_CS"/>
</dbReference>
<dbReference type="InterPro" id="IPR002213">
    <property type="entry name" value="UDP_glucos_trans"/>
</dbReference>
<dbReference type="Pfam" id="PF00201">
    <property type="entry name" value="UDPGT"/>
    <property type="match status" value="1"/>
</dbReference>
<evidence type="ECO:0008006" key="7">
    <source>
        <dbReference type="Google" id="ProtNLM"/>
    </source>
</evidence>
<proteinExistence type="inferred from homology"/>
<keyword evidence="2 4" id="KW-0328">Glycosyltransferase</keyword>
<dbReference type="EMBL" id="JAGKQM010000011">
    <property type="protein sequence ID" value="KAH0903939.1"/>
    <property type="molecule type" value="Genomic_DNA"/>
</dbReference>